<dbReference type="FunFam" id="2.10.25.10:FF:000155">
    <property type="entry name" value="Integrin beta"/>
    <property type="match status" value="1"/>
</dbReference>
<feature type="transmembrane region" description="Helical" evidence="19">
    <location>
        <begin position="744"/>
        <end position="766"/>
    </location>
</feature>
<comment type="similarity">
    <text evidence="2 17">Belongs to the integrin beta chain family.</text>
</comment>
<keyword evidence="6" id="KW-0479">Metal-binding</keyword>
<dbReference type="InterPro" id="IPR032695">
    <property type="entry name" value="Integrin_dom_sf"/>
</dbReference>
<dbReference type="GO" id="GO:0007160">
    <property type="term" value="P:cell-matrix adhesion"/>
    <property type="evidence" value="ECO:0007669"/>
    <property type="project" value="TreeGrafter"/>
</dbReference>
<keyword evidence="16" id="KW-0325">Glycoprotein</keyword>
<dbReference type="GO" id="GO:0005925">
    <property type="term" value="C:focal adhesion"/>
    <property type="evidence" value="ECO:0007669"/>
    <property type="project" value="TreeGrafter"/>
</dbReference>
<dbReference type="Pfam" id="PF23106">
    <property type="entry name" value="EGF_Teneurin"/>
    <property type="match status" value="1"/>
</dbReference>
<dbReference type="GO" id="GO:0007229">
    <property type="term" value="P:integrin-mediated signaling pathway"/>
    <property type="evidence" value="ECO:0007669"/>
    <property type="project" value="UniProtKB-KW"/>
</dbReference>
<dbReference type="Pfam" id="PF17205">
    <property type="entry name" value="PSI_integrin"/>
    <property type="match status" value="1"/>
</dbReference>
<keyword evidence="14 19" id="KW-0472">Membrane</keyword>
<dbReference type="Pfam" id="PF18372">
    <property type="entry name" value="I-EGF_1"/>
    <property type="match status" value="1"/>
</dbReference>
<keyword evidence="9" id="KW-0106">Calcium</keyword>
<dbReference type="Gene3D" id="1.20.5.100">
    <property type="entry name" value="Cytochrome c1, transmembrane anchor, C-terminal"/>
    <property type="match status" value="1"/>
</dbReference>
<dbReference type="SMART" id="SM01242">
    <property type="entry name" value="Integrin_B_tail"/>
    <property type="match status" value="1"/>
</dbReference>
<dbReference type="InterPro" id="IPR015812">
    <property type="entry name" value="Integrin_bsu"/>
</dbReference>
<dbReference type="Gene3D" id="2.10.25.10">
    <property type="entry name" value="Laminin"/>
    <property type="match status" value="4"/>
</dbReference>
<evidence type="ECO:0000259" key="20">
    <source>
        <dbReference type="SMART" id="SM00187"/>
    </source>
</evidence>
<dbReference type="PRINTS" id="PR01186">
    <property type="entry name" value="INTEGRINB"/>
</dbReference>
<keyword evidence="22" id="KW-1185">Reference proteome</keyword>
<dbReference type="InterPro" id="IPR057243">
    <property type="entry name" value="Integrin_I-EGF_CS"/>
</dbReference>
<evidence type="ECO:0000256" key="9">
    <source>
        <dbReference type="ARBA" id="ARBA00022837"/>
    </source>
</evidence>
<dbReference type="PROSITE" id="PS00243">
    <property type="entry name" value="I_EGF_1"/>
    <property type="match status" value="1"/>
</dbReference>
<evidence type="ECO:0000259" key="21">
    <source>
        <dbReference type="SMART" id="SM01242"/>
    </source>
</evidence>
<evidence type="ECO:0000256" key="8">
    <source>
        <dbReference type="ARBA" id="ARBA00022737"/>
    </source>
</evidence>
<dbReference type="InterPro" id="IPR057073">
    <property type="entry name" value="EGF_integrin_2"/>
</dbReference>
<evidence type="ECO:0000256" key="2">
    <source>
        <dbReference type="ARBA" id="ARBA00007449"/>
    </source>
</evidence>
<dbReference type="InterPro" id="IPR036465">
    <property type="entry name" value="vWFA_dom_sf"/>
</dbReference>
<dbReference type="WBParaSite" id="sdigi.contig51.g3009.t1">
    <property type="protein sequence ID" value="sdigi.contig51.g3009.t1"/>
    <property type="gene ID" value="sdigi.contig51.g3009"/>
</dbReference>
<evidence type="ECO:0000256" key="11">
    <source>
        <dbReference type="ARBA" id="ARBA00022889"/>
    </source>
</evidence>
<dbReference type="InterPro" id="IPR033760">
    <property type="entry name" value="Integrin_beta_N"/>
</dbReference>
<dbReference type="FunFam" id="3.40.50.410:FF:000002">
    <property type="entry name" value="Integrin beta"/>
    <property type="match status" value="1"/>
</dbReference>
<evidence type="ECO:0000256" key="7">
    <source>
        <dbReference type="ARBA" id="ARBA00022729"/>
    </source>
</evidence>
<feature type="region of interest" description="Disordered" evidence="18">
    <location>
        <begin position="1141"/>
        <end position="1163"/>
    </location>
</feature>
<keyword evidence="15" id="KW-1015">Disulfide bond</keyword>
<name>A0A915Q365_9BILA</name>
<feature type="domain" description="Integrin beta subunit VWA" evidence="20">
    <location>
        <begin position="59"/>
        <end position="496"/>
    </location>
</feature>
<dbReference type="Pfam" id="PF07965">
    <property type="entry name" value="Integrin_B_tail"/>
    <property type="match status" value="1"/>
</dbReference>
<dbReference type="GO" id="GO:0046872">
    <property type="term" value="F:metal ion binding"/>
    <property type="evidence" value="ECO:0007669"/>
    <property type="project" value="UniProtKB-KW"/>
</dbReference>
<evidence type="ECO:0000256" key="14">
    <source>
        <dbReference type="ARBA" id="ARBA00023136"/>
    </source>
</evidence>
<dbReference type="InterPro" id="IPR014836">
    <property type="entry name" value="Integrin_bsu_cyt_dom"/>
</dbReference>
<evidence type="ECO:0000256" key="10">
    <source>
        <dbReference type="ARBA" id="ARBA00022842"/>
    </source>
</evidence>
<keyword evidence="10" id="KW-0460">Magnesium</keyword>
<proteinExistence type="inferred from homology"/>
<keyword evidence="12 19" id="KW-1133">Transmembrane helix</keyword>
<keyword evidence="8" id="KW-0677">Repeat</keyword>
<dbReference type="GO" id="GO:0009986">
    <property type="term" value="C:cell surface"/>
    <property type="evidence" value="ECO:0007669"/>
    <property type="project" value="TreeGrafter"/>
</dbReference>
<dbReference type="SUPFAM" id="SSF53300">
    <property type="entry name" value="vWA-like"/>
    <property type="match status" value="1"/>
</dbReference>
<accession>A0A915Q365</accession>
<protein>
    <recommendedName>
        <fullName evidence="17">Integrin beta</fullName>
    </recommendedName>
</protein>
<keyword evidence="11 17" id="KW-0130">Cell adhesion</keyword>
<dbReference type="InterPro" id="IPR012896">
    <property type="entry name" value="Integrin_bsu_tail"/>
</dbReference>
<dbReference type="Gene3D" id="3.40.50.410">
    <property type="entry name" value="von Willebrand factor, type A domain"/>
    <property type="match status" value="1"/>
</dbReference>
<dbReference type="InterPro" id="IPR002369">
    <property type="entry name" value="Integrin_bsu_VWA"/>
</dbReference>
<dbReference type="PROSITE" id="PS52047">
    <property type="entry name" value="I_EGF_2"/>
    <property type="match status" value="3"/>
</dbReference>
<dbReference type="GO" id="GO:0033627">
    <property type="term" value="P:cell adhesion mediated by integrin"/>
    <property type="evidence" value="ECO:0007669"/>
    <property type="project" value="TreeGrafter"/>
</dbReference>
<dbReference type="GO" id="GO:0008305">
    <property type="term" value="C:integrin complex"/>
    <property type="evidence" value="ECO:0007669"/>
    <property type="project" value="TreeGrafter"/>
</dbReference>
<reference evidence="23" key="1">
    <citation type="submission" date="2022-11" db="UniProtKB">
        <authorList>
            <consortium name="WormBaseParasite"/>
        </authorList>
    </citation>
    <scope>IDENTIFICATION</scope>
</reference>
<evidence type="ECO:0000256" key="17">
    <source>
        <dbReference type="RuleBase" id="RU000633"/>
    </source>
</evidence>
<sequence>MRVRWLMEPGCSYSGILCFSTTIFIFAVAQEFSANDVTSEVMESKKDFPCYSLPRENYTCSACIQFHDTCAWCSKADFDNENQHSRCDSFDRLIEHGCQEYEIENPKTTLKTIQNEELSNARDAASEEEAVQLRPQRMTVNIRPKARVRFQVTYRQAVDYPVDLYYLMDLSYSMKDDKQKLSELGDLLAERMKAITKNFRLGFGSFIDKKLMPFVDPRPEKQLSPCPEQCAQPYGFKNQMSLTMDTARFSKEVEEAEISGNLDAPEGGFDAVLQALTCNNSIGWRERARKMIVFSTDAGFHYAGDGRMAGVVVPNDGQCHLDSQGYYSKSLDQDYPSVALLHQKIKERKANLIFAVTEKNKDLYKQLSDALPDVSSSVGVLADDSRNIVSLIEEEYNKISQKIIMVDNANASQGLRLSYRSRCLKLSQVIDLFCSGHTLKETNVCDGIKVGDEVSFEVTLEATHCVKERDFNLKIGPSGLDETLQKVVYNSPICHGKGDLVCGVCICHGTNVGRHCECDAPGLSTVALDAKCKRTNESAICEGRGVCNCGVCECFERDNINEKISGQFCECDNFNCPRHDRKICAGHGTCDCGQCTCKPGWTGRACECPLSLDSCMAANGKVCNGQGECICGRCRCFSDGPGNRYSGPKCEICPTCPSKCVEHKPCVMCQQWQTGPYNETQCAECLFAVIPVKELPVLNDTTECQFVDPSDDCTFYFLYYEDQRTDNLTVWVKEEKDCPPPVPVLAIVLGVIAGIVILGLILLLVWKLLTVLHDRAEFAKFDSERLLAKWDTACSLFSTWLDVTMLSIKNDTLCIAGEVFNSLPVANRNLNFQLILKHCPNLNNVTIQTVQNESYLQQLAKIEHLSVLTVASSLLNLISLPCLNSICAKKLRKLRVLQRYDELKTVRNVLRQSQLTQITLAPLVSLQLSGMVLKPDIFNNLCDALKETLNELLICGVLCNPPDFDQYISAIGKLAQLKALDIPPSLFSCCHRTLPRKMTILKTLGLKRISVYVHYYSASNLAEFLNAMPKSLEELVLFRTTELDQATWSRDFEKLPYEVYLSRLDDIIFEPSWMCDRNELLSHTLWLPPYNFAHNFSRTDLPVEWYQDVFSTVEVDQHQDLATAQSNSTLTNQTGFANLSASDDGTSVSSISSHTVQSSVEDG</sequence>
<dbReference type="Gene3D" id="3.30.1680.10">
    <property type="entry name" value="ligand-binding face of the semaphorins, domain 2"/>
    <property type="match status" value="1"/>
</dbReference>
<keyword evidence="3" id="KW-1003">Cell membrane</keyword>
<dbReference type="PANTHER" id="PTHR10082">
    <property type="entry name" value="INTEGRIN BETA SUBUNIT"/>
    <property type="match status" value="1"/>
</dbReference>
<dbReference type="FunFam" id="2.10.25.10:FF:000098">
    <property type="entry name" value="Integrin beta"/>
    <property type="match status" value="1"/>
</dbReference>
<feature type="domain" description="Integrin beta subunit tail" evidence="21">
    <location>
        <begin position="660"/>
        <end position="743"/>
    </location>
</feature>
<dbReference type="PANTHER" id="PTHR10082:SF60">
    <property type="entry name" value="INTEGRIN BETA-PS"/>
    <property type="match status" value="1"/>
</dbReference>
<dbReference type="GO" id="GO:0051094">
    <property type="term" value="P:positive regulation of developmental process"/>
    <property type="evidence" value="ECO:0007669"/>
    <property type="project" value="UniProtKB-ARBA"/>
</dbReference>
<dbReference type="Proteomes" id="UP000887581">
    <property type="component" value="Unplaced"/>
</dbReference>
<keyword evidence="7" id="KW-0732">Signal</keyword>
<dbReference type="SUPFAM" id="SSF103575">
    <property type="entry name" value="Plexin repeat"/>
    <property type="match status" value="1"/>
</dbReference>
<evidence type="ECO:0000313" key="23">
    <source>
        <dbReference type="WBParaSite" id="sdigi.contig51.g3009.t1"/>
    </source>
</evidence>
<keyword evidence="5 17" id="KW-0812">Transmembrane</keyword>
<evidence type="ECO:0000256" key="6">
    <source>
        <dbReference type="ARBA" id="ARBA00022723"/>
    </source>
</evidence>
<dbReference type="GO" id="GO:0030334">
    <property type="term" value="P:regulation of cell migration"/>
    <property type="evidence" value="ECO:0007669"/>
    <property type="project" value="UniProtKB-ARBA"/>
</dbReference>
<evidence type="ECO:0000256" key="13">
    <source>
        <dbReference type="ARBA" id="ARBA00023037"/>
    </source>
</evidence>
<evidence type="ECO:0000256" key="15">
    <source>
        <dbReference type="ARBA" id="ARBA00023157"/>
    </source>
</evidence>
<evidence type="ECO:0000256" key="5">
    <source>
        <dbReference type="ARBA" id="ARBA00022692"/>
    </source>
</evidence>
<dbReference type="Pfam" id="PF23105">
    <property type="entry name" value="EGF_integrin"/>
    <property type="match status" value="1"/>
</dbReference>
<dbReference type="SUPFAM" id="SSF69179">
    <property type="entry name" value="Integrin domains"/>
    <property type="match status" value="1"/>
</dbReference>
<dbReference type="Gene3D" id="2.60.40.1510">
    <property type="entry name" value="ntegrin, alpha v. Chain A, domain 3"/>
    <property type="match status" value="1"/>
</dbReference>
<organism evidence="22 23">
    <name type="scientific">Setaria digitata</name>
    <dbReference type="NCBI Taxonomy" id="48799"/>
    <lineage>
        <taxon>Eukaryota</taxon>
        <taxon>Metazoa</taxon>
        <taxon>Ecdysozoa</taxon>
        <taxon>Nematoda</taxon>
        <taxon>Chromadorea</taxon>
        <taxon>Rhabditida</taxon>
        <taxon>Spirurina</taxon>
        <taxon>Spiruromorpha</taxon>
        <taxon>Filarioidea</taxon>
        <taxon>Setariidae</taxon>
        <taxon>Setaria</taxon>
    </lineage>
</organism>
<dbReference type="Pfam" id="PF00362">
    <property type="entry name" value="Integrin_beta"/>
    <property type="match status" value="1"/>
</dbReference>
<dbReference type="Pfam" id="PF08725">
    <property type="entry name" value="Integrin_b_cyt"/>
    <property type="match status" value="1"/>
</dbReference>
<evidence type="ECO:0000256" key="12">
    <source>
        <dbReference type="ARBA" id="ARBA00022989"/>
    </source>
</evidence>
<evidence type="ECO:0000256" key="19">
    <source>
        <dbReference type="SAM" id="Phobius"/>
    </source>
</evidence>
<dbReference type="Gene3D" id="4.10.1240.30">
    <property type="match status" value="1"/>
</dbReference>
<keyword evidence="13 17" id="KW-0401">Integrin</keyword>
<dbReference type="GO" id="GO:0098609">
    <property type="term" value="P:cell-cell adhesion"/>
    <property type="evidence" value="ECO:0007669"/>
    <property type="project" value="TreeGrafter"/>
</dbReference>
<comment type="subcellular location">
    <subcellularLocation>
        <location evidence="1 17">Cell membrane</location>
        <topology evidence="1 17">Single-pass type I membrane protein</topology>
    </subcellularLocation>
</comment>
<dbReference type="SUPFAM" id="SSF57196">
    <property type="entry name" value="EGF/Laminin"/>
    <property type="match status" value="2"/>
</dbReference>
<evidence type="ECO:0000256" key="1">
    <source>
        <dbReference type="ARBA" id="ARBA00004251"/>
    </source>
</evidence>
<dbReference type="FunFam" id="2.10.25.10:FF:000694">
    <property type="entry name" value="Integrin beta"/>
    <property type="match status" value="1"/>
</dbReference>
<evidence type="ECO:0000256" key="4">
    <source>
        <dbReference type="ARBA" id="ARBA00022536"/>
    </source>
</evidence>
<evidence type="ECO:0000313" key="22">
    <source>
        <dbReference type="Proteomes" id="UP000887581"/>
    </source>
</evidence>
<dbReference type="InterPro" id="IPR040622">
    <property type="entry name" value="EGF_integrin_1"/>
</dbReference>
<evidence type="ECO:0000256" key="18">
    <source>
        <dbReference type="SAM" id="MobiDB-lite"/>
    </source>
</evidence>
<dbReference type="GO" id="GO:0005178">
    <property type="term" value="F:integrin binding"/>
    <property type="evidence" value="ECO:0007669"/>
    <property type="project" value="TreeGrafter"/>
</dbReference>
<dbReference type="InterPro" id="IPR036349">
    <property type="entry name" value="Integrin_bsu_tail_dom_sf"/>
</dbReference>
<dbReference type="SUPFAM" id="SSF69687">
    <property type="entry name" value="Integrin beta tail domain"/>
    <property type="match status" value="1"/>
</dbReference>
<dbReference type="GO" id="GO:0016477">
    <property type="term" value="P:cell migration"/>
    <property type="evidence" value="ECO:0007669"/>
    <property type="project" value="TreeGrafter"/>
</dbReference>
<evidence type="ECO:0000256" key="16">
    <source>
        <dbReference type="ARBA" id="ARBA00023180"/>
    </source>
</evidence>
<keyword evidence="4" id="KW-0245">EGF-like domain</keyword>
<dbReference type="AlphaFoldDB" id="A0A915Q365"/>
<evidence type="ECO:0000256" key="3">
    <source>
        <dbReference type="ARBA" id="ARBA00022475"/>
    </source>
</evidence>
<dbReference type="SMART" id="SM00187">
    <property type="entry name" value="INB"/>
    <property type="match status" value="1"/>
</dbReference>